<dbReference type="AlphaFoldDB" id="A0AAD5P9G8"/>
<sequence length="104" mass="11953">MKNKNHNHRAGNERQASRAFQICQNDRFLIYAGGKVLVTDDETLLITTLNEDIGVTELITGKQVHRLECVSSLINSSKKNGYFLDQQFNKRIRKVPRILKLSPR</sequence>
<evidence type="ECO:0000313" key="1">
    <source>
        <dbReference type="EMBL" id="KAI9250444.1"/>
    </source>
</evidence>
<dbReference type="Proteomes" id="UP001209540">
    <property type="component" value="Unassembled WGS sequence"/>
</dbReference>
<dbReference type="EMBL" id="JAIXMP010000032">
    <property type="protein sequence ID" value="KAI9250444.1"/>
    <property type="molecule type" value="Genomic_DNA"/>
</dbReference>
<reference evidence="1" key="1">
    <citation type="journal article" date="2022" name="IScience">
        <title>Evolution of zygomycete secretomes and the origins of terrestrial fungal ecologies.</title>
        <authorList>
            <person name="Chang Y."/>
            <person name="Wang Y."/>
            <person name="Mondo S."/>
            <person name="Ahrendt S."/>
            <person name="Andreopoulos W."/>
            <person name="Barry K."/>
            <person name="Beard J."/>
            <person name="Benny G.L."/>
            <person name="Blankenship S."/>
            <person name="Bonito G."/>
            <person name="Cuomo C."/>
            <person name="Desiro A."/>
            <person name="Gervers K.A."/>
            <person name="Hundley H."/>
            <person name="Kuo A."/>
            <person name="LaButti K."/>
            <person name="Lang B.F."/>
            <person name="Lipzen A."/>
            <person name="O'Donnell K."/>
            <person name="Pangilinan J."/>
            <person name="Reynolds N."/>
            <person name="Sandor L."/>
            <person name="Smith M.E."/>
            <person name="Tsang A."/>
            <person name="Grigoriev I.V."/>
            <person name="Stajich J.E."/>
            <person name="Spatafora J.W."/>
        </authorList>
    </citation>
    <scope>NUCLEOTIDE SEQUENCE</scope>
    <source>
        <strain evidence="1">RSA 2281</strain>
    </source>
</reference>
<gene>
    <name evidence="1" type="ORF">BDA99DRAFT_541699</name>
</gene>
<name>A0AAD5P9G8_9FUNG</name>
<comment type="caution">
    <text evidence="1">The sequence shown here is derived from an EMBL/GenBank/DDBJ whole genome shotgun (WGS) entry which is preliminary data.</text>
</comment>
<protein>
    <submittedName>
        <fullName evidence="1">Uncharacterized protein</fullName>
    </submittedName>
</protein>
<organism evidence="1 2">
    <name type="scientific">Phascolomyces articulosus</name>
    <dbReference type="NCBI Taxonomy" id="60185"/>
    <lineage>
        <taxon>Eukaryota</taxon>
        <taxon>Fungi</taxon>
        <taxon>Fungi incertae sedis</taxon>
        <taxon>Mucoromycota</taxon>
        <taxon>Mucoromycotina</taxon>
        <taxon>Mucoromycetes</taxon>
        <taxon>Mucorales</taxon>
        <taxon>Lichtheimiaceae</taxon>
        <taxon>Phascolomyces</taxon>
    </lineage>
</organism>
<keyword evidence="2" id="KW-1185">Reference proteome</keyword>
<accession>A0AAD5P9G8</accession>
<reference evidence="1" key="2">
    <citation type="submission" date="2023-02" db="EMBL/GenBank/DDBJ databases">
        <authorList>
            <consortium name="DOE Joint Genome Institute"/>
            <person name="Mondo S.J."/>
            <person name="Chang Y."/>
            <person name="Wang Y."/>
            <person name="Ahrendt S."/>
            <person name="Andreopoulos W."/>
            <person name="Barry K."/>
            <person name="Beard J."/>
            <person name="Benny G.L."/>
            <person name="Blankenship S."/>
            <person name="Bonito G."/>
            <person name="Cuomo C."/>
            <person name="Desiro A."/>
            <person name="Gervers K.A."/>
            <person name="Hundley H."/>
            <person name="Kuo A."/>
            <person name="LaButti K."/>
            <person name="Lang B.F."/>
            <person name="Lipzen A."/>
            <person name="O'Donnell K."/>
            <person name="Pangilinan J."/>
            <person name="Reynolds N."/>
            <person name="Sandor L."/>
            <person name="Smith M.W."/>
            <person name="Tsang A."/>
            <person name="Grigoriev I.V."/>
            <person name="Stajich J.E."/>
            <person name="Spatafora J.W."/>
        </authorList>
    </citation>
    <scope>NUCLEOTIDE SEQUENCE</scope>
    <source>
        <strain evidence="1">RSA 2281</strain>
    </source>
</reference>
<proteinExistence type="predicted"/>
<evidence type="ECO:0000313" key="2">
    <source>
        <dbReference type="Proteomes" id="UP001209540"/>
    </source>
</evidence>